<dbReference type="InterPro" id="IPR052920">
    <property type="entry name" value="DNA-binding_regulatory"/>
</dbReference>
<dbReference type="GO" id="GO:0016787">
    <property type="term" value="F:hydrolase activity"/>
    <property type="evidence" value="ECO:0007669"/>
    <property type="project" value="UniProtKB-KW"/>
</dbReference>
<organism evidence="2 3">
    <name type="scientific">Antrihabitans cavernicola</name>
    <dbReference type="NCBI Taxonomy" id="2495913"/>
    <lineage>
        <taxon>Bacteria</taxon>
        <taxon>Bacillati</taxon>
        <taxon>Actinomycetota</taxon>
        <taxon>Actinomycetes</taxon>
        <taxon>Mycobacteriales</taxon>
        <taxon>Nocardiaceae</taxon>
        <taxon>Antrihabitans</taxon>
    </lineage>
</organism>
<dbReference type="EMBL" id="VLNY01000002">
    <property type="protein sequence ID" value="KAA0024112.1"/>
    <property type="molecule type" value="Genomic_DNA"/>
</dbReference>
<gene>
    <name evidence="2" type="ORF">FOY51_06030</name>
</gene>
<dbReference type="OrthoDB" id="63519at2"/>
<proteinExistence type="predicted"/>
<keyword evidence="3" id="KW-1185">Reference proteome</keyword>
<dbReference type="SUPFAM" id="SSF53474">
    <property type="entry name" value="alpha/beta-Hydrolases"/>
    <property type="match status" value="1"/>
</dbReference>
<dbReference type="PANTHER" id="PTHR43358:SF4">
    <property type="entry name" value="ALPHA_BETA HYDROLASE FOLD-1 DOMAIN-CONTAINING PROTEIN"/>
    <property type="match status" value="1"/>
</dbReference>
<accession>A0A5A7SFY8</accession>
<evidence type="ECO:0000313" key="2">
    <source>
        <dbReference type="EMBL" id="KAA0024112.1"/>
    </source>
</evidence>
<feature type="domain" description="AB hydrolase-1" evidence="1">
    <location>
        <begin position="82"/>
        <end position="216"/>
    </location>
</feature>
<keyword evidence="2" id="KW-0378">Hydrolase</keyword>
<dbReference type="AlphaFoldDB" id="A0A5A7SFY8"/>
<dbReference type="InterPro" id="IPR029058">
    <property type="entry name" value="AB_hydrolase_fold"/>
</dbReference>
<name>A0A5A7SFY8_9NOCA</name>
<dbReference type="Proteomes" id="UP000322244">
    <property type="component" value="Unassembled WGS sequence"/>
</dbReference>
<dbReference type="RefSeq" id="WP_149429272.1">
    <property type="nucleotide sequence ID" value="NZ_VLNY01000002.1"/>
</dbReference>
<comment type="caution">
    <text evidence="2">The sequence shown here is derived from an EMBL/GenBank/DDBJ whole genome shotgun (WGS) entry which is preliminary data.</text>
</comment>
<dbReference type="Gene3D" id="3.40.50.1820">
    <property type="entry name" value="alpha/beta hydrolase"/>
    <property type="match status" value="1"/>
</dbReference>
<dbReference type="InterPro" id="IPR000073">
    <property type="entry name" value="AB_hydrolase_1"/>
</dbReference>
<evidence type="ECO:0000313" key="3">
    <source>
        <dbReference type="Proteomes" id="UP000322244"/>
    </source>
</evidence>
<sequence length="306" mass="33103">MRRRRRPLKIFVALIVVLAIVYAGISWFFSEKLIAAKFAPLGPVDVASYGLPQPELIEIPGDGVTLAGWYFANPRKAGCATVMLHGFSGSKQEILGPTPLFWNRGCDLLLYDARGHGESSPSLLTYGAHEKDDLGRAVDWLANRTSLPHSKIGLAGWSYGAATAIQAAADIPDLAFVLADSSYSSLGDIARAQGKQQFGSWTKIFVPGALLVAGIRGGFDARGVAPDDAIRDVKEPTLLIHSRQDEFTPVEQSEEIYANSDHSHTELVIPDWVAPHAFSYTKNNAGYTAILDGFLAKYAPDFGARA</sequence>
<evidence type="ECO:0000259" key="1">
    <source>
        <dbReference type="Pfam" id="PF00561"/>
    </source>
</evidence>
<protein>
    <submittedName>
        <fullName evidence="2">Alpha/beta hydrolase</fullName>
    </submittedName>
</protein>
<dbReference type="PANTHER" id="PTHR43358">
    <property type="entry name" value="ALPHA/BETA-HYDROLASE"/>
    <property type="match status" value="1"/>
</dbReference>
<dbReference type="Pfam" id="PF00561">
    <property type="entry name" value="Abhydrolase_1"/>
    <property type="match status" value="1"/>
</dbReference>
<reference evidence="2 3" key="1">
    <citation type="submission" date="2019-07" db="EMBL/GenBank/DDBJ databases">
        <title>Rhodococcus cavernicolus sp. nov., isolated from a cave.</title>
        <authorList>
            <person name="Lee S.D."/>
        </authorList>
    </citation>
    <scope>NUCLEOTIDE SEQUENCE [LARGE SCALE GENOMIC DNA]</scope>
    <source>
        <strain evidence="2 3">C1-24</strain>
    </source>
</reference>